<dbReference type="GO" id="GO:0005975">
    <property type="term" value="P:carbohydrate metabolic process"/>
    <property type="evidence" value="ECO:0007669"/>
    <property type="project" value="InterPro"/>
</dbReference>
<keyword evidence="8" id="KW-1185">Reference proteome</keyword>
<dbReference type="Gene3D" id="2.115.10.20">
    <property type="entry name" value="Glycosyl hydrolase domain, family 43"/>
    <property type="match status" value="1"/>
</dbReference>
<accession>A0A0C9ND08</accession>
<evidence type="ECO:0000313" key="8">
    <source>
        <dbReference type="Proteomes" id="UP000032025"/>
    </source>
</evidence>
<proteinExistence type="inferred from homology"/>
<evidence type="ECO:0000256" key="5">
    <source>
        <dbReference type="RuleBase" id="RU361187"/>
    </source>
</evidence>
<dbReference type="PANTHER" id="PTHR43301">
    <property type="entry name" value="ARABINAN ENDO-1,5-ALPHA-L-ARABINOSIDASE"/>
    <property type="match status" value="1"/>
</dbReference>
<evidence type="ECO:0000313" key="7">
    <source>
        <dbReference type="EMBL" id="GAN12633.1"/>
    </source>
</evidence>
<evidence type="ECO:0000256" key="4">
    <source>
        <dbReference type="ARBA" id="ARBA00023295"/>
    </source>
</evidence>
<dbReference type="CDD" id="cd08983">
    <property type="entry name" value="GH43_Bt3655-like"/>
    <property type="match status" value="1"/>
</dbReference>
<reference evidence="7 8" key="1">
    <citation type="submission" date="2014-08" db="EMBL/GenBank/DDBJ databases">
        <title>Whole genome shotgun sequence of Sphingomonas paucimobilis NBRC 13935.</title>
        <authorList>
            <person name="Hosoyama A."/>
            <person name="Hashimoto M."/>
            <person name="Hosoyama Y."/>
            <person name="Noguchi M."/>
            <person name="Uohara A."/>
            <person name="Ohji S."/>
            <person name="Katano-Makiyama Y."/>
            <person name="Ichikawa N."/>
            <person name="Kimura A."/>
            <person name="Yamazoe A."/>
            <person name="Fujita N."/>
        </authorList>
    </citation>
    <scope>NUCLEOTIDE SEQUENCE [LARGE SCALE GENOMIC DNA]</scope>
    <source>
        <strain evidence="7 8">NBRC 13935</strain>
    </source>
</reference>
<keyword evidence="4 5" id="KW-0326">Glycosidase</keyword>
<protein>
    <submittedName>
        <fullName evidence="7">DNA, contig: SP612</fullName>
    </submittedName>
</protein>
<evidence type="ECO:0000259" key="6">
    <source>
        <dbReference type="Pfam" id="PF07532"/>
    </source>
</evidence>
<dbReference type="Pfam" id="PF07532">
    <property type="entry name" value="Big_4"/>
    <property type="match status" value="1"/>
</dbReference>
<dbReference type="GO" id="GO:0004553">
    <property type="term" value="F:hydrolase activity, hydrolyzing O-glycosyl compounds"/>
    <property type="evidence" value="ECO:0007669"/>
    <property type="project" value="InterPro"/>
</dbReference>
<gene>
    <name evidence="7" type="ORF">SP6_12_00280</name>
</gene>
<organism evidence="7 8">
    <name type="scientific">Sphingomonas paucimobilis NBRC 13935</name>
    <dbReference type="NCBI Taxonomy" id="1219050"/>
    <lineage>
        <taxon>Bacteria</taxon>
        <taxon>Pseudomonadati</taxon>
        <taxon>Pseudomonadota</taxon>
        <taxon>Alphaproteobacteria</taxon>
        <taxon>Sphingomonadales</taxon>
        <taxon>Sphingomonadaceae</taxon>
        <taxon>Sphingomonas</taxon>
    </lineage>
</organism>
<dbReference type="SUPFAM" id="SSF75005">
    <property type="entry name" value="Arabinanase/levansucrase/invertase"/>
    <property type="match status" value="1"/>
</dbReference>
<feature type="domain" description="Bacterial Ig-like" evidence="6">
    <location>
        <begin position="505"/>
        <end position="550"/>
    </location>
</feature>
<dbReference type="Proteomes" id="UP000032025">
    <property type="component" value="Unassembled WGS sequence"/>
</dbReference>
<keyword evidence="3 5" id="KW-0378">Hydrolase</keyword>
<dbReference type="Pfam" id="PF04616">
    <property type="entry name" value="Glyco_hydro_43"/>
    <property type="match status" value="1"/>
</dbReference>
<comment type="pathway">
    <text evidence="1">Glycan metabolism; L-arabinan degradation.</text>
</comment>
<comment type="similarity">
    <text evidence="2 5">Belongs to the glycosyl hydrolase 43 family.</text>
</comment>
<evidence type="ECO:0000256" key="1">
    <source>
        <dbReference type="ARBA" id="ARBA00004834"/>
    </source>
</evidence>
<evidence type="ECO:0000256" key="3">
    <source>
        <dbReference type="ARBA" id="ARBA00022801"/>
    </source>
</evidence>
<dbReference type="PANTHER" id="PTHR43301:SF3">
    <property type="entry name" value="ARABINAN ENDO-1,5-ALPHA-L-ARABINOSIDASE A-RELATED"/>
    <property type="match status" value="1"/>
</dbReference>
<comment type="caution">
    <text evidence="7">The sequence shown here is derived from an EMBL/GenBank/DDBJ whole genome shotgun (WGS) entry which is preliminary data.</text>
</comment>
<dbReference type="EMBL" id="BBJS01000012">
    <property type="protein sequence ID" value="GAN12633.1"/>
    <property type="molecule type" value="Genomic_DNA"/>
</dbReference>
<dbReference type="InterPro" id="IPR011081">
    <property type="entry name" value="Big_4"/>
</dbReference>
<dbReference type="AlphaFoldDB" id="A0A0C9ND08"/>
<dbReference type="InterPro" id="IPR023296">
    <property type="entry name" value="Glyco_hydro_beta-prop_sf"/>
</dbReference>
<dbReference type="InterPro" id="IPR006710">
    <property type="entry name" value="Glyco_hydro_43"/>
</dbReference>
<name>A0A0C9ND08_SPHPI</name>
<evidence type="ECO:0000256" key="2">
    <source>
        <dbReference type="ARBA" id="ARBA00009865"/>
    </source>
</evidence>
<dbReference type="InterPro" id="IPR050727">
    <property type="entry name" value="GH43_arabinanases"/>
</dbReference>
<sequence>MGGAMYVQDKGRNTGRRMPGMRWSVAMLGLAMASYSPTIAQSPSADVTRTIADRLRHDPVLNAPLRGSITLPETAADLSDTAPMAGTENVSIGWRSSDPAILSDRDRGKGEDIVRKGAVRRGDRDQMVRLTATITAPGAAPVTVPFDLRVPAKVTSDPKQAYLFVYFTADTIEGEKLRFATSDGNNALQWKNLNDAQPILESTMGTRGLRDPFILRSPEGDRFFLLATDLSAGRTGWGGATDHGSQYLEIWESTDLIHWGEQRHVKVNTPAAGMTWAPEAHYDPSIDAYVVYWTSTLFRDAAHKENDGNGPQILTSITRDFRHFTMPRPWFKAADLPFLVKEKGMIDSTVLKDGDYYYRFTKVSEASGCPSSDIMGQRSRSLRATTESGAWEVIDRCIGRRAGTPEVEGPSVFAANPGDTSGFRYYLWVDDYGGKGYIPLATHSLNVPIAWTYPAKFQLPVSPRHGSVLSITARERDALAARWNRALLVTSVAPTIVTLPGAQPSITLPKTVDATFADGHVAPVGITWQTPDRSRLKRIGDSVTVQGQLANSAATPATARITVGASR</sequence>